<keyword evidence="1" id="KW-1133">Transmembrane helix</keyword>
<name>S6BNU2_METRE</name>
<keyword evidence="1" id="KW-0472">Membrane</keyword>
<dbReference type="HOGENOM" id="CLU_115745_0_0_6"/>
<evidence type="ECO:0000313" key="3">
    <source>
        <dbReference type="Proteomes" id="UP000015503"/>
    </source>
</evidence>
<keyword evidence="1" id="KW-0812">Transmembrane</keyword>
<dbReference type="Gene3D" id="3.30.70.60">
    <property type="match status" value="1"/>
</dbReference>
<dbReference type="RefSeq" id="WP_016494852.1">
    <property type="nucleotide sequence ID" value="NC_021499.1"/>
</dbReference>
<dbReference type="InterPro" id="IPR034756">
    <property type="entry name" value="T2SSM_b"/>
</dbReference>
<dbReference type="InterPro" id="IPR014717">
    <property type="entry name" value="Transl_elong_EF1B/ribsomal_bS6"/>
</dbReference>
<feature type="transmembrane region" description="Helical" evidence="1">
    <location>
        <begin position="20"/>
        <end position="40"/>
    </location>
</feature>
<evidence type="ECO:0000256" key="1">
    <source>
        <dbReference type="SAM" id="Phobius"/>
    </source>
</evidence>
<dbReference type="OrthoDB" id="9096701at2"/>
<dbReference type="Proteomes" id="UP000015503">
    <property type="component" value="Chromosome"/>
</dbReference>
<sequence>MHVPRLILVEQLQRLGWPGLGGAALLALALGYAVFGLLPARQALADMQRQLQADRVQLASVAEPVAPGKPASGASSAQLEDFRRNLPAQLDATGAIDRIYALAQDEGIALARGEYALGVDPKTRLARYQVLLPVRGSYPQLRRFLHGLQAQLPALALEEVDLQRKQIADSELEGRVRMTLYLAR</sequence>
<dbReference type="eggNOG" id="COG3167">
    <property type="taxonomic scope" value="Bacteria"/>
</dbReference>
<accession>S6BNU2</accession>
<evidence type="ECO:0000313" key="2">
    <source>
        <dbReference type="EMBL" id="BAN50724.1"/>
    </source>
</evidence>
<dbReference type="KEGG" id="pre:PCA10_49920"/>
<organism evidence="2 3">
    <name type="scientific">Metapseudomonas resinovorans NBRC 106553</name>
    <dbReference type="NCBI Taxonomy" id="1245471"/>
    <lineage>
        <taxon>Bacteria</taxon>
        <taxon>Pseudomonadati</taxon>
        <taxon>Pseudomonadota</taxon>
        <taxon>Gammaproteobacteria</taxon>
        <taxon>Pseudomonadales</taxon>
        <taxon>Pseudomonadaceae</taxon>
        <taxon>Metapseudomonas</taxon>
    </lineage>
</organism>
<reference evidence="2 3" key="1">
    <citation type="journal article" date="2013" name="Genome Announc.">
        <title>Complete Genome Sequence of the Carbazole Degrader Pseudomonas resinovorans Strain CA10 (NBRC 106553).</title>
        <authorList>
            <person name="Shintani M."/>
            <person name="Hosoyama A."/>
            <person name="Ohji S."/>
            <person name="Tsuchikane K."/>
            <person name="Takarada H."/>
            <person name="Yamazoe A."/>
            <person name="Fujita N."/>
            <person name="Nojiri H."/>
        </authorList>
    </citation>
    <scope>NUCLEOTIDE SEQUENCE [LARGE SCALE GENOMIC DNA]</scope>
    <source>
        <strain evidence="2 3">NBRC 106553</strain>
    </source>
</reference>
<dbReference type="PATRIC" id="fig|1245471.3.peg.5058"/>
<evidence type="ECO:0008006" key="4">
    <source>
        <dbReference type="Google" id="ProtNLM"/>
    </source>
</evidence>
<dbReference type="Pfam" id="PF10741">
    <property type="entry name" value="T2SSM_b"/>
    <property type="match status" value="1"/>
</dbReference>
<proteinExistence type="predicted"/>
<dbReference type="STRING" id="1245471.PCA10_49920"/>
<dbReference type="EMBL" id="AP013068">
    <property type="protein sequence ID" value="BAN50724.1"/>
    <property type="molecule type" value="Genomic_DNA"/>
</dbReference>
<keyword evidence="3" id="KW-1185">Reference proteome</keyword>
<protein>
    <recommendedName>
        <fullName evidence="4">Pilus assembly protein PilO</fullName>
    </recommendedName>
</protein>
<dbReference type="AlphaFoldDB" id="S6BNU2"/>
<gene>
    <name evidence="2" type="ORF">PCA10_49920</name>
</gene>